<dbReference type="Gene3D" id="3.40.50.300">
    <property type="entry name" value="P-loop containing nucleotide triphosphate hydrolases"/>
    <property type="match status" value="2"/>
</dbReference>
<keyword evidence="6" id="KW-0269">Exonuclease</keyword>
<keyword evidence="1" id="KW-0540">Nuclease</keyword>
<accession>A0A520RWI2</accession>
<evidence type="ECO:0000256" key="9">
    <source>
        <dbReference type="ARBA" id="ARBA00023204"/>
    </source>
</evidence>
<dbReference type="GO" id="GO:0006310">
    <property type="term" value="P:DNA recombination"/>
    <property type="evidence" value="ECO:0007669"/>
    <property type="project" value="TreeGrafter"/>
</dbReference>
<feature type="non-terminal residue" evidence="10">
    <location>
        <position position="741"/>
    </location>
</feature>
<dbReference type="Gene3D" id="3.40.50.10930">
    <property type="match status" value="1"/>
</dbReference>
<comment type="caution">
    <text evidence="10">The sequence shown here is derived from an EMBL/GenBank/DDBJ whole genome shotgun (WGS) entry which is preliminary data.</text>
</comment>
<evidence type="ECO:0000256" key="4">
    <source>
        <dbReference type="ARBA" id="ARBA00022801"/>
    </source>
</evidence>
<organism evidence="10 11">
    <name type="scientific">OM182 bacterium</name>
    <dbReference type="NCBI Taxonomy" id="2510334"/>
    <lineage>
        <taxon>Bacteria</taxon>
        <taxon>Pseudomonadati</taxon>
        <taxon>Pseudomonadota</taxon>
        <taxon>Gammaproteobacteria</taxon>
        <taxon>OMG group</taxon>
        <taxon>OM182 clade</taxon>
    </lineage>
</organism>
<dbReference type="InterPro" id="IPR013986">
    <property type="entry name" value="DExx_box_DNA_helicase_dom_sf"/>
</dbReference>
<dbReference type="GO" id="GO:0004386">
    <property type="term" value="F:helicase activity"/>
    <property type="evidence" value="ECO:0007669"/>
    <property type="project" value="UniProtKB-KW"/>
</dbReference>
<evidence type="ECO:0000313" key="10">
    <source>
        <dbReference type="EMBL" id="RZO74609.1"/>
    </source>
</evidence>
<dbReference type="GO" id="GO:0008854">
    <property type="term" value="F:exodeoxyribonuclease V activity"/>
    <property type="evidence" value="ECO:0007669"/>
    <property type="project" value="UniProtKB-EC"/>
</dbReference>
<dbReference type="EC" id="3.1.11.5" evidence="10"/>
<dbReference type="AlphaFoldDB" id="A0A520RWI2"/>
<evidence type="ECO:0000313" key="11">
    <source>
        <dbReference type="Proteomes" id="UP000316199"/>
    </source>
</evidence>
<keyword evidence="2" id="KW-0547">Nucleotide-binding</keyword>
<proteinExistence type="inferred from homology"/>
<keyword evidence="7" id="KW-0067">ATP-binding</keyword>
<name>A0A520RWI2_9GAMM</name>
<evidence type="ECO:0000256" key="8">
    <source>
        <dbReference type="ARBA" id="ARBA00023125"/>
    </source>
</evidence>
<dbReference type="InterPro" id="IPR027417">
    <property type="entry name" value="P-loop_NTPase"/>
</dbReference>
<dbReference type="Gene3D" id="1.10.10.160">
    <property type="match status" value="1"/>
</dbReference>
<reference evidence="10 11" key="1">
    <citation type="submission" date="2019-02" db="EMBL/GenBank/DDBJ databases">
        <title>Prokaryotic population dynamics and viral predation in marine succession experiment using metagenomics: the confinement effect.</title>
        <authorList>
            <person name="Haro-Moreno J.M."/>
            <person name="Rodriguez-Valera F."/>
            <person name="Lopez-Perez M."/>
        </authorList>
    </citation>
    <scope>NUCLEOTIDE SEQUENCE [LARGE SCALE GENOMIC DNA]</scope>
    <source>
        <strain evidence="10">MED-G157</strain>
    </source>
</reference>
<dbReference type="SUPFAM" id="SSF52540">
    <property type="entry name" value="P-loop containing nucleoside triphosphate hydrolases"/>
    <property type="match status" value="2"/>
</dbReference>
<keyword evidence="9" id="KW-0234">DNA repair</keyword>
<evidence type="ECO:0000256" key="1">
    <source>
        <dbReference type="ARBA" id="ARBA00022722"/>
    </source>
</evidence>
<keyword evidence="3" id="KW-0227">DNA damage</keyword>
<gene>
    <name evidence="10" type="primary">recC</name>
    <name evidence="10" type="ORF">EVA68_08775</name>
</gene>
<evidence type="ECO:0000256" key="7">
    <source>
        <dbReference type="ARBA" id="ARBA00022840"/>
    </source>
</evidence>
<dbReference type="Proteomes" id="UP000316199">
    <property type="component" value="Unassembled WGS sequence"/>
</dbReference>
<keyword evidence="4 10" id="KW-0378">Hydrolase</keyword>
<dbReference type="InterPro" id="IPR006697">
    <property type="entry name" value="RecC"/>
</dbReference>
<dbReference type="HAMAP" id="MF_01486">
    <property type="entry name" value="RecC"/>
    <property type="match status" value="1"/>
</dbReference>
<keyword evidence="5" id="KW-0347">Helicase</keyword>
<dbReference type="GO" id="GO:0005524">
    <property type="term" value="F:ATP binding"/>
    <property type="evidence" value="ECO:0007669"/>
    <property type="project" value="UniProtKB-KW"/>
</dbReference>
<dbReference type="PANTHER" id="PTHR30591">
    <property type="entry name" value="RECBCD ENZYME SUBUNIT RECC"/>
    <property type="match status" value="1"/>
</dbReference>
<dbReference type="NCBIfam" id="TIGR01450">
    <property type="entry name" value="recC"/>
    <property type="match status" value="1"/>
</dbReference>
<keyword evidence="8" id="KW-0238">DNA-binding</keyword>
<evidence type="ECO:0000256" key="6">
    <source>
        <dbReference type="ARBA" id="ARBA00022839"/>
    </source>
</evidence>
<dbReference type="EMBL" id="SHAG01000072">
    <property type="protein sequence ID" value="RZO74609.1"/>
    <property type="molecule type" value="Genomic_DNA"/>
</dbReference>
<evidence type="ECO:0000256" key="5">
    <source>
        <dbReference type="ARBA" id="ARBA00022806"/>
    </source>
</evidence>
<dbReference type="Pfam" id="PF04257">
    <property type="entry name" value="Exonuc_V_gamma"/>
    <property type="match status" value="1"/>
</dbReference>
<protein>
    <submittedName>
        <fullName evidence="10">Exodeoxyribonuclease V subunit gamma</fullName>
        <ecNumber evidence="10">3.1.11.5</ecNumber>
    </submittedName>
</protein>
<evidence type="ECO:0000256" key="2">
    <source>
        <dbReference type="ARBA" id="ARBA00022741"/>
    </source>
</evidence>
<dbReference type="GO" id="GO:0003677">
    <property type="term" value="F:DNA binding"/>
    <property type="evidence" value="ECO:0007669"/>
    <property type="project" value="UniProtKB-KW"/>
</dbReference>
<evidence type="ECO:0000256" key="3">
    <source>
        <dbReference type="ARBA" id="ARBA00022763"/>
    </source>
</evidence>
<dbReference type="GO" id="GO:0009338">
    <property type="term" value="C:exodeoxyribonuclease V complex"/>
    <property type="evidence" value="ECO:0007669"/>
    <property type="project" value="InterPro"/>
</dbReference>
<dbReference type="PANTHER" id="PTHR30591:SF1">
    <property type="entry name" value="RECBCD ENZYME SUBUNIT RECC"/>
    <property type="match status" value="1"/>
</dbReference>
<dbReference type="GO" id="GO:0006281">
    <property type="term" value="P:DNA repair"/>
    <property type="evidence" value="ECO:0007669"/>
    <property type="project" value="UniProtKB-KW"/>
</dbReference>
<sequence length="741" mass="85438">MLRLIQSNHMDILAQLFCKQSQMSKDPLLSRTVVVQSHSLGQWLKLRLAEQQGIAANIECILPAAYIWRSYQTLLPRIDLPNESPFDRERLTWRLMRVIPRLKQEVLQRYLKVPGDKDIRLFQLSRQIAGLYDQYLIYRPDWLIQWERNEPASISKISPENYWQVELWRELIKDCGELANTHRARLHAFFTQAIEHNQIANSEFSSPLSIFGISSMAPLHLETFRNLSKIIDIDVYFLNPCEHYWGDILAPKELAKRSVRELSRDQSSLSDEDHLTIGNPLLGSLGKEGREYLDLLLGLQNTVTHELFVENSNDSMLGFIKNDILKLEYGGTFDYKPAPRALSDSDKSIQVHSAHGRMREVEILKDNLLGIFSEHDYINPRDVLVMAPDINEYAPYIRAVFDENIRYGIAGRSNYEDSRLISGFLKILALPSSRLTNIEVIDLLEIPSVSRRFNLNEDALKKVIKWIRDTEIRWEYNGEEKLSRWGLPAENFNTWQFGLDRLMLGYAIETGLYANHLAHPINESDSEVLGSFCHFINSIAESRRTLSKRHSASVWGDVLRNTLSTFFLAEDQEILELEELHSAVEEIVSDSVASNFSGCFTNRVIIDWFEQRLSEARQGPGVVRGGITFATLISMKSIPFKIVCLIGLNDSDFPRKQKPLSFDLMQITDTRKGDRSRRSEDRYLFLEAILSAQETLYLSFKGKSSRDDQERPPSSVLSELLDYINNIFPEFETTQHPLQPF</sequence>